<reference evidence="2 3" key="1">
    <citation type="submission" date="2018-08" db="EMBL/GenBank/DDBJ databases">
        <title>Murine metabolic-syndrome-specific gut microbial biobank.</title>
        <authorList>
            <person name="Liu C."/>
        </authorList>
    </citation>
    <scope>NUCLEOTIDE SEQUENCE [LARGE SCALE GENOMIC DNA]</scope>
    <source>
        <strain evidence="2 3">X69</strain>
    </source>
</reference>
<dbReference type="PANTHER" id="PTHR12110:SF41">
    <property type="entry name" value="INOSOSE DEHYDRATASE"/>
    <property type="match status" value="1"/>
</dbReference>
<protein>
    <submittedName>
        <fullName evidence="2">Sugar phosphate isomerase/epimerase</fullName>
    </submittedName>
</protein>
<dbReference type="InterPro" id="IPR013022">
    <property type="entry name" value="Xyl_isomerase-like_TIM-brl"/>
</dbReference>
<dbReference type="Gene3D" id="3.20.20.150">
    <property type="entry name" value="Divalent-metal-dependent TIM barrel enzymes"/>
    <property type="match status" value="1"/>
</dbReference>
<gene>
    <name evidence="2" type="ORF">D3Z39_11020</name>
</gene>
<keyword evidence="2" id="KW-0413">Isomerase</keyword>
<dbReference type="InterPro" id="IPR050312">
    <property type="entry name" value="IolE/XylAMocC-like"/>
</dbReference>
<dbReference type="GO" id="GO:0016853">
    <property type="term" value="F:isomerase activity"/>
    <property type="evidence" value="ECO:0007669"/>
    <property type="project" value="UniProtKB-KW"/>
</dbReference>
<dbReference type="PANTHER" id="PTHR12110">
    <property type="entry name" value="HYDROXYPYRUVATE ISOMERASE"/>
    <property type="match status" value="1"/>
</dbReference>
<sequence length="302" mass="32410">MGQHRGLTIKIRRNGPVFKIGTLADWFGVGLLDGIRASQQCGASGVQIYAWNELDPRKVTAGQIAQIKSTARACAQEVTALCGELGGHGFEIAADNPEKVDYLKRTVDLALALDCRVITTHIGRVPEDKTSARWANMLSACCEAGAYAAQNGVTIAVETGPEPIPRLMDFLSGCKAGIGVNYDPANLVMVTRDDEVEGVYTAGSAIVHTHAKDGRCNFYAGPEKVYGIFAEGGIEALNTVSTYFSDLPLGQGEVRWDPYLQALADIGYNGYLTIEREVGGNAGADIRLAVRFLKEKLNELGL</sequence>
<evidence type="ECO:0000259" key="1">
    <source>
        <dbReference type="Pfam" id="PF01261"/>
    </source>
</evidence>
<dbReference type="AlphaFoldDB" id="A0A845RIH2"/>
<dbReference type="EMBL" id="QXWZ01000019">
    <property type="protein sequence ID" value="NBI79383.1"/>
    <property type="molecule type" value="Genomic_DNA"/>
</dbReference>
<dbReference type="SUPFAM" id="SSF51658">
    <property type="entry name" value="Xylose isomerase-like"/>
    <property type="match status" value="1"/>
</dbReference>
<evidence type="ECO:0000313" key="3">
    <source>
        <dbReference type="Proteomes" id="UP000446348"/>
    </source>
</evidence>
<proteinExistence type="predicted"/>
<dbReference type="InterPro" id="IPR036237">
    <property type="entry name" value="Xyl_isomerase-like_sf"/>
</dbReference>
<dbReference type="Pfam" id="PF01261">
    <property type="entry name" value="AP_endonuc_2"/>
    <property type="match status" value="1"/>
</dbReference>
<accession>A0A845RIH2</accession>
<feature type="domain" description="Xylose isomerase-like TIM barrel" evidence="1">
    <location>
        <begin position="36"/>
        <end position="295"/>
    </location>
</feature>
<comment type="caution">
    <text evidence="2">The sequence shown here is derived from an EMBL/GenBank/DDBJ whole genome shotgun (WGS) entry which is preliminary data.</text>
</comment>
<organism evidence="2 3">
    <name type="scientific">Anaerotruncus colihominis</name>
    <dbReference type="NCBI Taxonomy" id="169435"/>
    <lineage>
        <taxon>Bacteria</taxon>
        <taxon>Bacillati</taxon>
        <taxon>Bacillota</taxon>
        <taxon>Clostridia</taxon>
        <taxon>Eubacteriales</taxon>
        <taxon>Oscillospiraceae</taxon>
        <taxon>Anaerotruncus</taxon>
    </lineage>
</organism>
<dbReference type="Proteomes" id="UP000446348">
    <property type="component" value="Unassembled WGS sequence"/>
</dbReference>
<name>A0A845RIH2_9FIRM</name>
<evidence type="ECO:0000313" key="2">
    <source>
        <dbReference type="EMBL" id="NBI79383.1"/>
    </source>
</evidence>